<dbReference type="InterPro" id="IPR027417">
    <property type="entry name" value="P-loop_NTPase"/>
</dbReference>
<dbReference type="SMART" id="SM00490">
    <property type="entry name" value="HELICc"/>
    <property type="match status" value="1"/>
</dbReference>
<dbReference type="OMA" id="MKVYPLY"/>
<dbReference type="FunFam" id="3.40.50.300:FF:000324">
    <property type="entry name" value="pre-mRNA-splicing factor ATP-dependent RNA helicase DHX15"/>
    <property type="match status" value="1"/>
</dbReference>
<protein>
    <recommendedName>
        <fullName evidence="2">RNA helicase</fullName>
        <ecNumber evidence="2">3.6.4.13</ecNumber>
    </recommendedName>
    <alternativeName>
        <fullName evidence="12">DEAH box protein 15</fullName>
    </alternativeName>
</protein>
<evidence type="ECO:0000256" key="13">
    <source>
        <dbReference type="SAM" id="MobiDB-lite"/>
    </source>
</evidence>
<dbReference type="Pfam" id="PF00271">
    <property type="entry name" value="Helicase_C"/>
    <property type="match status" value="1"/>
</dbReference>
<dbReference type="SUPFAM" id="SSF52540">
    <property type="entry name" value="P-loop containing nucleoside triphosphate hydrolases"/>
    <property type="match status" value="1"/>
</dbReference>
<sequence>MQQGEMSKRRLDVGDSGAGKKSRDHRDGDKIKEEKESKPKSVFEQFNIPRPTLQMNPFTGLPFTPRYYELFNKRTQLPVWEYKSQFLEMVSKHQILVLVGETGSGKTTQIPQWCLEWVRARYPKKAVACTQPRRVAAMSVAQRVSEEMDVCLGQEVGYSIRFEDCTSAKTVLKYMTDGMLLREAMSDPLLETYGIIILDEAHERTLATDILMGLLKEVAKQQKDLKIIVMSATLDAGKFQQYFDNAPLMSVPGRTHPVEIFYTPEPERDYLEAAIRTVLQIHMCEEDEGDILLFLTGQEEIDEACKRISREVENLGPDIGELKCIPLYSTLPPNLQQRIFESAPPRKPNGAVGRKVVVSTNIAETSLTIDGVVFVIDPGFAKQKVYNPRIRVESLLVTAISKASAQQRAGRAGRTRPGKCFRLYTEKAYKQEMQENTYPEILRSNLGSVVLQLKKLGIDDLVHFDFMDPPAPETLMRALELLNYLAALDDDGELTELGSMMAEFPLDPQLAKMVIASCDSNCSNEILSITAMLSVPQCFVRPTEAKKAADEAKMRFAHVDGDHLTLLNVYHAFKQNHEDPQWCYDNFINYRSLKSADNVRQQLARIMDRFNLRRSSTEFTSRDYYLNIRRALVCGFFMQVAHLERTGHYLTVKDNQVVQLHPSTVLDHKPEWVLYNEFVLTTKNYIRTVTDIKPEWLIKLAPQYYDMTNFPICEARRVLERIIAKLQSRQNDESH</sequence>
<evidence type="ECO:0000256" key="3">
    <source>
        <dbReference type="ARBA" id="ARBA00022664"/>
    </source>
</evidence>
<evidence type="ECO:0000313" key="17">
    <source>
        <dbReference type="Proteomes" id="UP000245119"/>
    </source>
</evidence>
<dbReference type="SMART" id="SM00487">
    <property type="entry name" value="DEXDc"/>
    <property type="match status" value="1"/>
</dbReference>
<evidence type="ECO:0000256" key="10">
    <source>
        <dbReference type="ARBA" id="ARBA00024333"/>
    </source>
</evidence>
<evidence type="ECO:0000256" key="5">
    <source>
        <dbReference type="ARBA" id="ARBA00022801"/>
    </source>
</evidence>
<dbReference type="PROSITE" id="PS51194">
    <property type="entry name" value="HELICASE_CTER"/>
    <property type="match status" value="1"/>
</dbReference>
<evidence type="ECO:0000259" key="15">
    <source>
        <dbReference type="PROSITE" id="PS51194"/>
    </source>
</evidence>
<dbReference type="STRING" id="400727.A0A2T7P8I0"/>
<dbReference type="AlphaFoldDB" id="A0A2T7P8I0"/>
<name>A0A2T7P8I0_POMCA</name>
<dbReference type="GO" id="GO:0005681">
    <property type="term" value="C:spliceosomal complex"/>
    <property type="evidence" value="ECO:0007669"/>
    <property type="project" value="TreeGrafter"/>
</dbReference>
<organism evidence="16 17">
    <name type="scientific">Pomacea canaliculata</name>
    <name type="common">Golden apple snail</name>
    <dbReference type="NCBI Taxonomy" id="400727"/>
    <lineage>
        <taxon>Eukaryota</taxon>
        <taxon>Metazoa</taxon>
        <taxon>Spiralia</taxon>
        <taxon>Lophotrochozoa</taxon>
        <taxon>Mollusca</taxon>
        <taxon>Gastropoda</taxon>
        <taxon>Caenogastropoda</taxon>
        <taxon>Architaenioglossa</taxon>
        <taxon>Ampullarioidea</taxon>
        <taxon>Ampullariidae</taxon>
        <taxon>Pomacea</taxon>
    </lineage>
</organism>
<reference evidence="16 17" key="1">
    <citation type="submission" date="2018-04" db="EMBL/GenBank/DDBJ databases">
        <title>The genome of golden apple snail Pomacea canaliculata provides insight into stress tolerance and invasive adaptation.</title>
        <authorList>
            <person name="Liu C."/>
            <person name="Liu B."/>
            <person name="Ren Y."/>
            <person name="Zhang Y."/>
            <person name="Wang H."/>
            <person name="Li S."/>
            <person name="Jiang F."/>
            <person name="Yin L."/>
            <person name="Zhang G."/>
            <person name="Qian W."/>
            <person name="Fan W."/>
        </authorList>
    </citation>
    <scope>NUCLEOTIDE SEQUENCE [LARGE SCALE GENOMIC DNA]</scope>
    <source>
        <strain evidence="16">SZHN2017</strain>
        <tissue evidence="16">Muscle</tissue>
    </source>
</reference>
<comment type="similarity">
    <text evidence="10">Belongs to the DEAD box helicase family. DEAH subfamily. DDX15/PRP43 sub-subfamily.</text>
</comment>
<feature type="region of interest" description="Disordered" evidence="13">
    <location>
        <begin position="1"/>
        <end position="41"/>
    </location>
</feature>
<dbReference type="EC" id="3.6.4.13" evidence="2"/>
<evidence type="ECO:0000256" key="2">
    <source>
        <dbReference type="ARBA" id="ARBA00012552"/>
    </source>
</evidence>
<evidence type="ECO:0000256" key="12">
    <source>
        <dbReference type="ARBA" id="ARBA00083333"/>
    </source>
</evidence>
<dbReference type="PROSITE" id="PS51192">
    <property type="entry name" value="HELICASE_ATP_BIND_1"/>
    <property type="match status" value="1"/>
</dbReference>
<dbReference type="Pfam" id="PF21010">
    <property type="entry name" value="HA2_C"/>
    <property type="match status" value="1"/>
</dbReference>
<dbReference type="Pfam" id="PF04408">
    <property type="entry name" value="WHD_HA2"/>
    <property type="match status" value="1"/>
</dbReference>
<dbReference type="EMBL" id="PZQS01000005">
    <property type="protein sequence ID" value="PVD29725.1"/>
    <property type="molecule type" value="Genomic_DNA"/>
</dbReference>
<dbReference type="InterPro" id="IPR001650">
    <property type="entry name" value="Helicase_C-like"/>
</dbReference>
<dbReference type="GO" id="GO:0003724">
    <property type="term" value="F:RNA helicase activity"/>
    <property type="evidence" value="ECO:0007669"/>
    <property type="project" value="UniProtKB-EC"/>
</dbReference>
<dbReference type="GO" id="GO:0003723">
    <property type="term" value="F:RNA binding"/>
    <property type="evidence" value="ECO:0007669"/>
    <property type="project" value="TreeGrafter"/>
</dbReference>
<dbReference type="Pfam" id="PF00270">
    <property type="entry name" value="DEAD"/>
    <property type="match status" value="1"/>
</dbReference>
<dbReference type="GO" id="GO:0016787">
    <property type="term" value="F:hydrolase activity"/>
    <property type="evidence" value="ECO:0007669"/>
    <property type="project" value="UniProtKB-KW"/>
</dbReference>
<dbReference type="Proteomes" id="UP000245119">
    <property type="component" value="Linkage Group LG5"/>
</dbReference>
<proteinExistence type="inferred from homology"/>
<evidence type="ECO:0000256" key="1">
    <source>
        <dbReference type="ARBA" id="ARBA00004123"/>
    </source>
</evidence>
<keyword evidence="7" id="KW-0067">ATP-binding</keyword>
<keyword evidence="9" id="KW-0539">Nucleus</keyword>
<keyword evidence="5" id="KW-0378">Hydrolase</keyword>
<keyword evidence="8" id="KW-0508">mRNA splicing</keyword>
<dbReference type="GO" id="GO:0005524">
    <property type="term" value="F:ATP binding"/>
    <property type="evidence" value="ECO:0007669"/>
    <property type="project" value="UniProtKB-KW"/>
</dbReference>
<dbReference type="SMART" id="SM00847">
    <property type="entry name" value="HA2"/>
    <property type="match status" value="1"/>
</dbReference>
<dbReference type="Gene3D" id="1.20.120.1080">
    <property type="match status" value="1"/>
</dbReference>
<dbReference type="InterPro" id="IPR002464">
    <property type="entry name" value="DNA/RNA_helicase_DEAH_CS"/>
</dbReference>
<keyword evidence="6" id="KW-0347">Helicase</keyword>
<keyword evidence="3" id="KW-0507">mRNA processing</keyword>
<evidence type="ECO:0000256" key="7">
    <source>
        <dbReference type="ARBA" id="ARBA00022840"/>
    </source>
</evidence>
<dbReference type="Gene3D" id="3.40.50.300">
    <property type="entry name" value="P-loop containing nucleotide triphosphate hydrolases"/>
    <property type="match status" value="2"/>
</dbReference>
<gene>
    <name evidence="16" type="ORF">C0Q70_08981</name>
</gene>
<dbReference type="PANTHER" id="PTHR18934">
    <property type="entry name" value="ATP-DEPENDENT RNA HELICASE"/>
    <property type="match status" value="1"/>
</dbReference>
<dbReference type="FunFam" id="3.40.50.300:FF:000007">
    <property type="entry name" value="Pre-mRNA-splicing factor ATP-dependent RNA helicase"/>
    <property type="match status" value="1"/>
</dbReference>
<dbReference type="InterPro" id="IPR007502">
    <property type="entry name" value="Helicase-assoc_dom"/>
</dbReference>
<dbReference type="PROSITE" id="PS00690">
    <property type="entry name" value="DEAH_ATP_HELICASE"/>
    <property type="match status" value="1"/>
</dbReference>
<dbReference type="GO" id="GO:0140374">
    <property type="term" value="P:antiviral innate immune response"/>
    <property type="evidence" value="ECO:0007669"/>
    <property type="project" value="UniProtKB-ARBA"/>
</dbReference>
<dbReference type="FunFam" id="1.20.120.1080:FF:000003">
    <property type="entry name" value="Pre-mRNA-splicing factor ATP-dependent RNA helicase PRP43"/>
    <property type="match status" value="1"/>
</dbReference>
<dbReference type="CDD" id="cd17973">
    <property type="entry name" value="DEXHc_DHX15"/>
    <property type="match status" value="1"/>
</dbReference>
<dbReference type="InterPro" id="IPR048333">
    <property type="entry name" value="HA2_WH"/>
</dbReference>
<keyword evidence="17" id="KW-1185">Reference proteome</keyword>
<evidence type="ECO:0000259" key="14">
    <source>
        <dbReference type="PROSITE" id="PS51192"/>
    </source>
</evidence>
<dbReference type="GO" id="GO:0006397">
    <property type="term" value="P:mRNA processing"/>
    <property type="evidence" value="ECO:0007669"/>
    <property type="project" value="UniProtKB-KW"/>
</dbReference>
<dbReference type="PANTHER" id="PTHR18934:SF109">
    <property type="entry name" value="ATP-DEPENDENT RNA HELICASE DHX15 HOMOLOG"/>
    <property type="match status" value="1"/>
</dbReference>
<dbReference type="Pfam" id="PF07717">
    <property type="entry name" value="OB_NTP_bind"/>
    <property type="match status" value="1"/>
</dbReference>
<dbReference type="CDD" id="cd18791">
    <property type="entry name" value="SF2_C_RHA"/>
    <property type="match status" value="1"/>
</dbReference>
<feature type="domain" description="Helicase C-terminal" evidence="15">
    <location>
        <begin position="277"/>
        <end position="457"/>
    </location>
</feature>
<feature type="compositionally biased region" description="Basic and acidic residues" evidence="13">
    <location>
        <begin position="24"/>
        <end position="41"/>
    </location>
</feature>
<dbReference type="InterPro" id="IPR011709">
    <property type="entry name" value="DEAD-box_helicase_OB_fold"/>
</dbReference>
<comment type="catalytic activity">
    <reaction evidence="11">
        <text>ATP + H2O = ADP + phosphate + H(+)</text>
        <dbReference type="Rhea" id="RHEA:13065"/>
        <dbReference type="ChEBI" id="CHEBI:15377"/>
        <dbReference type="ChEBI" id="CHEBI:15378"/>
        <dbReference type="ChEBI" id="CHEBI:30616"/>
        <dbReference type="ChEBI" id="CHEBI:43474"/>
        <dbReference type="ChEBI" id="CHEBI:456216"/>
        <dbReference type="EC" id="3.6.4.13"/>
    </reaction>
</comment>
<comment type="caution">
    <text evidence="16">The sequence shown here is derived from an EMBL/GenBank/DDBJ whole genome shotgun (WGS) entry which is preliminary data.</text>
</comment>
<comment type="subcellular location">
    <subcellularLocation>
        <location evidence="1">Nucleus</location>
    </subcellularLocation>
</comment>
<dbReference type="InterPro" id="IPR044756">
    <property type="entry name" value="DHX15_DEXHc"/>
</dbReference>
<evidence type="ECO:0000256" key="6">
    <source>
        <dbReference type="ARBA" id="ARBA00022806"/>
    </source>
</evidence>
<dbReference type="InterPro" id="IPR014001">
    <property type="entry name" value="Helicase_ATP-bd"/>
</dbReference>
<dbReference type="OrthoDB" id="10253254at2759"/>
<evidence type="ECO:0000256" key="9">
    <source>
        <dbReference type="ARBA" id="ARBA00023242"/>
    </source>
</evidence>
<evidence type="ECO:0000256" key="4">
    <source>
        <dbReference type="ARBA" id="ARBA00022741"/>
    </source>
</evidence>
<feature type="domain" description="Helicase ATP-binding" evidence="14">
    <location>
        <begin position="87"/>
        <end position="252"/>
    </location>
</feature>
<dbReference type="InterPro" id="IPR011545">
    <property type="entry name" value="DEAD/DEAH_box_helicase_dom"/>
</dbReference>
<evidence type="ECO:0000313" key="16">
    <source>
        <dbReference type="EMBL" id="PVD29725.1"/>
    </source>
</evidence>
<keyword evidence="4" id="KW-0547">Nucleotide-binding</keyword>
<dbReference type="GO" id="GO:0008380">
    <property type="term" value="P:RNA splicing"/>
    <property type="evidence" value="ECO:0007669"/>
    <property type="project" value="UniProtKB-KW"/>
</dbReference>
<feature type="compositionally biased region" description="Basic and acidic residues" evidence="13">
    <location>
        <begin position="1"/>
        <end position="13"/>
    </location>
</feature>
<evidence type="ECO:0000256" key="8">
    <source>
        <dbReference type="ARBA" id="ARBA00023187"/>
    </source>
</evidence>
<evidence type="ECO:0000256" key="11">
    <source>
        <dbReference type="ARBA" id="ARBA00047984"/>
    </source>
</evidence>
<accession>A0A2T7P8I0</accession>